<gene>
    <name evidence="2" type="ORF">TKK_015368</name>
</gene>
<reference evidence="2 3" key="1">
    <citation type="journal article" date="2024" name="bioRxiv">
        <title>A reference genome for Trichogramma kaykai: A tiny desert-dwelling parasitoid wasp with competing sex-ratio distorters.</title>
        <authorList>
            <person name="Culotta J."/>
            <person name="Lindsey A.R."/>
        </authorList>
    </citation>
    <scope>NUCLEOTIDE SEQUENCE [LARGE SCALE GENOMIC DNA]</scope>
    <source>
        <strain evidence="2 3">KSX58</strain>
    </source>
</reference>
<feature type="compositionally biased region" description="Low complexity" evidence="1">
    <location>
        <begin position="180"/>
        <end position="189"/>
    </location>
</feature>
<evidence type="ECO:0000313" key="3">
    <source>
        <dbReference type="Proteomes" id="UP001627154"/>
    </source>
</evidence>
<keyword evidence="3" id="KW-1185">Reference proteome</keyword>
<feature type="compositionally biased region" description="Polar residues" evidence="1">
    <location>
        <begin position="361"/>
        <end position="377"/>
    </location>
</feature>
<sequence length="899" mass="101944">MLTPSTKKKSEISSVGLPLGVNAESIIVNDENWQCIVVMLVEARVSLINIQTSNCFFMPSHMEVQLFFDHLNDSKLLNDVIIRTFCPPVDCLDLYDRLSYVLYDIYESLQAHQEYLARMRVFDVEEEKRGEMYLRYELATSWLPEELAVVSLLLEKMLQLVEEEVTDDDGYDDKEAGGPSESFSNSCSETSTLLNTANSDPLDRIELKLYLLNLKYELAQPRANETSLDEFRLILHGDELWLNACRANDALLLPASNSKRCQAESLKVAPQPQPLDPRITTAWKDNDEEVRNCQYQMEDIFQYCTEQGMSRSDGLHALNLLAIKKMYAMRRKKNSQNSKQNSMPSLDKTSSKKPLEKAPSYSLTNTSKAKKPSGSQQNNLLNQSLYEEDYPAIFGLIDAREIFDVSDSEDGDVCGSSNDGRCPAAPFDGIEDVECLGYAAFLQIVRDCFRRVDQRNHSDSFVLVEHFVPTDSILLLFVDQDDDYGQELESSDTCVLRTPVCLHDFSDYVEDEELDWLESRRKSNDGNKLAQRLRQVMKQTDVQRPTINDADFYLPGSLKACELQILRDAECNAPGNSRCSSKVNAHALAGISDGTRTMSCCQWDESVQRQDSVDADFVWVEARGYAEHPSYATVERGYSTMILFRVSLSNLRVEFGLDGNVTLTNDDGGSKIMLNESSVLLTRQACHSCGACSSRLTFHLAEAIPEDHPAATLLTCRDSLARQSFGLSRRDLRFETSSEEKAKGADEPLTRKCDCGREEAEGKKAAASASIKKNRKCRLFSLTRNQEAYEYHHRSVWLDHLENKMLPKGEKEEPTASLIVEGQRRIALVPFANYRPAWLLDYKLVSGSKKKEVKTGKKRPMTCEGQEYWEKRVRDWARGRGTTINWDSYEAGRRVNFDT</sequence>
<feature type="region of interest" description="Disordered" evidence="1">
    <location>
        <begin position="331"/>
        <end position="377"/>
    </location>
</feature>
<feature type="region of interest" description="Disordered" evidence="1">
    <location>
        <begin position="168"/>
        <end position="189"/>
    </location>
</feature>
<organism evidence="2 3">
    <name type="scientific">Trichogramma kaykai</name>
    <dbReference type="NCBI Taxonomy" id="54128"/>
    <lineage>
        <taxon>Eukaryota</taxon>
        <taxon>Metazoa</taxon>
        <taxon>Ecdysozoa</taxon>
        <taxon>Arthropoda</taxon>
        <taxon>Hexapoda</taxon>
        <taxon>Insecta</taxon>
        <taxon>Pterygota</taxon>
        <taxon>Neoptera</taxon>
        <taxon>Endopterygota</taxon>
        <taxon>Hymenoptera</taxon>
        <taxon>Apocrita</taxon>
        <taxon>Proctotrupomorpha</taxon>
        <taxon>Chalcidoidea</taxon>
        <taxon>Trichogrammatidae</taxon>
        <taxon>Trichogramma</taxon>
    </lineage>
</organism>
<feature type="compositionally biased region" description="Polar residues" evidence="1">
    <location>
        <begin position="335"/>
        <end position="348"/>
    </location>
</feature>
<name>A0ABD2WC00_9HYME</name>
<evidence type="ECO:0000256" key="1">
    <source>
        <dbReference type="SAM" id="MobiDB-lite"/>
    </source>
</evidence>
<protein>
    <submittedName>
        <fullName evidence="2">Uncharacterized protein</fullName>
    </submittedName>
</protein>
<dbReference type="EMBL" id="JBJJXI010000122">
    <property type="protein sequence ID" value="KAL3390027.1"/>
    <property type="molecule type" value="Genomic_DNA"/>
</dbReference>
<comment type="caution">
    <text evidence="2">The sequence shown here is derived from an EMBL/GenBank/DDBJ whole genome shotgun (WGS) entry which is preliminary data.</text>
</comment>
<dbReference type="Proteomes" id="UP001627154">
    <property type="component" value="Unassembled WGS sequence"/>
</dbReference>
<proteinExistence type="predicted"/>
<accession>A0ABD2WC00</accession>
<dbReference type="AlphaFoldDB" id="A0ABD2WC00"/>
<evidence type="ECO:0000313" key="2">
    <source>
        <dbReference type="EMBL" id="KAL3390027.1"/>
    </source>
</evidence>